<dbReference type="RefSeq" id="WP_113609756.1">
    <property type="nucleotide sequence ID" value="NZ_CAWQMY010000001.1"/>
</dbReference>
<evidence type="ECO:0000313" key="3">
    <source>
        <dbReference type="Proteomes" id="UP000252199"/>
    </source>
</evidence>
<organism evidence="2 3">
    <name type="scientific">Vibrio paracholerae</name>
    <dbReference type="NCBI Taxonomy" id="650003"/>
    <lineage>
        <taxon>Bacteria</taxon>
        <taxon>Pseudomonadati</taxon>
        <taxon>Pseudomonadota</taxon>
        <taxon>Gammaproteobacteria</taxon>
        <taxon>Vibrionales</taxon>
        <taxon>Vibrionaceae</taxon>
        <taxon>Vibrio</taxon>
    </lineage>
</organism>
<feature type="chain" id="PRO_5044828857" evidence="1">
    <location>
        <begin position="21"/>
        <end position="316"/>
    </location>
</feature>
<accession>A0ABD7G0A7</accession>
<sequence>MKILNLSLIMLSLISIESYAAGLSPGTVLDEKHQAKTHPLVENFVQTRKSDGYLTLVGGEIIGNTNNKFEVNVGPHNTTIGSVIGSIDLSFNPKDVECARGVYFSLSVGNDIPFSLNPTCDALFHGAIKQSFSHKIASIEVPLPEIPIDPAGIFRLGAKIGAVLNVGTDLEAGLKLDENSKPINVYASIRPYISGNANVKGYAKIDTIIKSIEKGAQGNLTLINAGTKAYVETGLTENDEFEINDSLHSSNLSKDYRLYTRLKWDASVKGGNGSIGLYCDVKLFGFASIFHAKTDLVSWSPIYNIENTIYDKTSYL</sequence>
<dbReference type="Proteomes" id="UP000252199">
    <property type="component" value="Unassembled WGS sequence"/>
</dbReference>
<reference evidence="2 3" key="1">
    <citation type="submission" date="2018-06" db="EMBL/GenBank/DDBJ databases">
        <title>Draft genome sequences of nine Vibrio sp. clinical isolates from across the United States representing the closest known relative of Vibrio cholerae.</title>
        <authorList>
            <person name="Islam M.T."/>
            <person name="Liang K."/>
            <person name="Im M.S."/>
            <person name="Winkjer J."/>
            <person name="Busby S."/>
            <person name="Batra D."/>
            <person name="Rowe L."/>
            <person name="Tarr C.L."/>
            <person name="Boucher Y."/>
        </authorList>
    </citation>
    <scope>NUCLEOTIDE SEQUENCE [LARGE SCALE GENOMIC DNA]</scope>
    <source>
        <strain evidence="2 3">2017V-1110</strain>
    </source>
</reference>
<name>A0ABD7G0A7_9VIBR</name>
<proteinExistence type="predicted"/>
<protein>
    <submittedName>
        <fullName evidence="2">Uncharacterized protein</fullName>
    </submittedName>
</protein>
<gene>
    <name evidence="2" type="ORF">DLR72_00225</name>
</gene>
<comment type="caution">
    <text evidence="2">The sequence shown here is derived from an EMBL/GenBank/DDBJ whole genome shotgun (WGS) entry which is preliminary data.</text>
</comment>
<evidence type="ECO:0000256" key="1">
    <source>
        <dbReference type="SAM" id="SignalP"/>
    </source>
</evidence>
<feature type="signal peptide" evidence="1">
    <location>
        <begin position="1"/>
        <end position="20"/>
    </location>
</feature>
<evidence type="ECO:0000313" key="2">
    <source>
        <dbReference type="EMBL" id="RBM72743.1"/>
    </source>
</evidence>
<dbReference type="AlphaFoldDB" id="A0ABD7G0A7"/>
<dbReference type="EMBL" id="QKKU01000001">
    <property type="protein sequence ID" value="RBM72743.1"/>
    <property type="molecule type" value="Genomic_DNA"/>
</dbReference>
<keyword evidence="1" id="KW-0732">Signal</keyword>